<evidence type="ECO:0000313" key="2">
    <source>
        <dbReference type="Proteomes" id="UP000001037"/>
    </source>
</evidence>
<dbReference type="GeneID" id="11139965"/>
<reference evidence="1 2" key="1">
    <citation type="journal article" date="2011" name="Stand. Genomic Sci.">
        <title>Complete genome sequence of the hyperthermophilic chemolithoautotroph Pyrolobus fumarii type strain (1A).</title>
        <authorList>
            <person name="Anderson I."/>
            <person name="Goker M."/>
            <person name="Nolan M."/>
            <person name="Lucas S."/>
            <person name="Hammon N."/>
            <person name="Deshpande S."/>
            <person name="Cheng J.F."/>
            <person name="Tapia R."/>
            <person name="Han C."/>
            <person name="Goodwin L."/>
            <person name="Pitluck S."/>
            <person name="Huntemann M."/>
            <person name="Liolios K."/>
            <person name="Ivanova N."/>
            <person name="Pagani I."/>
            <person name="Mavromatis K."/>
            <person name="Ovchinikova G."/>
            <person name="Pati A."/>
            <person name="Chen A."/>
            <person name="Palaniappan K."/>
            <person name="Land M."/>
            <person name="Hauser L."/>
            <person name="Brambilla E.M."/>
            <person name="Huber H."/>
            <person name="Yasawong M."/>
            <person name="Rohde M."/>
            <person name="Spring S."/>
            <person name="Abt B."/>
            <person name="Sikorski J."/>
            <person name="Wirth R."/>
            <person name="Detter J.C."/>
            <person name="Woyke T."/>
            <person name="Bristow J."/>
            <person name="Eisen J.A."/>
            <person name="Markowitz V."/>
            <person name="Hugenholtz P."/>
            <person name="Kyrpides N.C."/>
            <person name="Klenk H.P."/>
            <person name="Lapidus A."/>
        </authorList>
    </citation>
    <scope>NUCLEOTIDE SEQUENCE [LARGE SCALE GENOMIC DNA]</scope>
    <source>
        <strain evidence="2">DSM 11204 / 1A</strain>
    </source>
</reference>
<dbReference type="InParanoid" id="G0EFM2"/>
<dbReference type="InterPro" id="IPR025354">
    <property type="entry name" value="DUF4258"/>
</dbReference>
<dbReference type="AlphaFoldDB" id="G0EFM2"/>
<keyword evidence="2" id="KW-1185">Reference proteome</keyword>
<dbReference type="STRING" id="694429.Pyrfu_0321"/>
<dbReference type="EMBL" id="CP002838">
    <property type="protein sequence ID" value="AEM38193.1"/>
    <property type="molecule type" value="Genomic_DNA"/>
</dbReference>
<proteinExistence type="predicted"/>
<organism evidence="1 2">
    <name type="scientific">Pyrolobus fumarii (strain DSM 11204 / 1A)</name>
    <dbReference type="NCBI Taxonomy" id="694429"/>
    <lineage>
        <taxon>Archaea</taxon>
        <taxon>Thermoproteota</taxon>
        <taxon>Thermoprotei</taxon>
        <taxon>Desulfurococcales</taxon>
        <taxon>Pyrodictiaceae</taxon>
        <taxon>Pyrolobus</taxon>
    </lineage>
</organism>
<dbReference type="eggNOG" id="arCOG04024">
    <property type="taxonomic scope" value="Archaea"/>
</dbReference>
<dbReference type="Pfam" id="PF14076">
    <property type="entry name" value="DUF4258"/>
    <property type="match status" value="1"/>
</dbReference>
<dbReference type="Proteomes" id="UP000001037">
    <property type="component" value="Chromosome"/>
</dbReference>
<protein>
    <recommendedName>
        <fullName evidence="3">DUF4258 domain-containing protein</fullName>
    </recommendedName>
</protein>
<gene>
    <name evidence="1" type="ordered locus">Pyrfu_0321</name>
</gene>
<evidence type="ECO:0000313" key="1">
    <source>
        <dbReference type="EMBL" id="AEM38193.1"/>
    </source>
</evidence>
<accession>G0EFM2</accession>
<sequence>MRIRLTRHAEERLRERGISLEEVKVCIQNPDYTEESRGALRCWKRMGDKYIVVVYRVECNQWIVITAYKTSRRPRLPGRQ</sequence>
<dbReference type="KEGG" id="pfm:Pyrfu_0321"/>
<dbReference type="HOGENOM" id="CLU_2581553_0_0_2"/>
<evidence type="ECO:0008006" key="3">
    <source>
        <dbReference type="Google" id="ProtNLM"/>
    </source>
</evidence>
<dbReference type="OrthoDB" id="99505at2157"/>
<name>G0EFM2_PYRF1</name>
<dbReference type="RefSeq" id="WP_014025870.1">
    <property type="nucleotide sequence ID" value="NC_015931.1"/>
</dbReference>